<name>A0ABX0UEW3_9FLAO</name>
<reference evidence="7 8" key="1">
    <citation type="submission" date="2020-03" db="EMBL/GenBank/DDBJ databases">
        <title>Genomic Encyclopedia of Type Strains, Phase IV (KMG-IV): sequencing the most valuable type-strain genomes for metagenomic binning, comparative biology and taxonomic classification.</title>
        <authorList>
            <person name="Goeker M."/>
        </authorList>
    </citation>
    <scope>NUCLEOTIDE SEQUENCE [LARGE SCALE GENOMIC DNA]</scope>
    <source>
        <strain evidence="7 8">DSM 101599</strain>
    </source>
</reference>
<comment type="similarity">
    <text evidence="2">Belongs to the UPF0382 family.</text>
</comment>
<evidence type="ECO:0000256" key="5">
    <source>
        <dbReference type="ARBA" id="ARBA00023136"/>
    </source>
</evidence>
<keyword evidence="8" id="KW-1185">Reference proteome</keyword>
<feature type="transmembrane region" description="Helical" evidence="6">
    <location>
        <begin position="96"/>
        <end position="120"/>
    </location>
</feature>
<evidence type="ECO:0000256" key="3">
    <source>
        <dbReference type="ARBA" id="ARBA00022692"/>
    </source>
</evidence>
<evidence type="ECO:0000256" key="2">
    <source>
        <dbReference type="ARBA" id="ARBA00009694"/>
    </source>
</evidence>
<proteinExistence type="inferred from homology"/>
<keyword evidence="4 6" id="KW-1133">Transmembrane helix</keyword>
<evidence type="ECO:0000313" key="8">
    <source>
        <dbReference type="Proteomes" id="UP000745859"/>
    </source>
</evidence>
<keyword evidence="5 6" id="KW-0472">Membrane</keyword>
<dbReference type="PANTHER" id="PTHR43461:SF1">
    <property type="entry name" value="TRANSMEMBRANE PROTEIN 256"/>
    <property type="match status" value="1"/>
</dbReference>
<keyword evidence="3 6" id="KW-0812">Transmembrane</keyword>
<feature type="transmembrane region" description="Helical" evidence="6">
    <location>
        <begin position="70"/>
        <end position="90"/>
    </location>
</feature>
<dbReference type="Pfam" id="PF04241">
    <property type="entry name" value="DUF423"/>
    <property type="match status" value="1"/>
</dbReference>
<dbReference type="EMBL" id="JAASQL010000004">
    <property type="protein sequence ID" value="NIJ46071.1"/>
    <property type="molecule type" value="Genomic_DNA"/>
</dbReference>
<dbReference type="InterPro" id="IPR006696">
    <property type="entry name" value="DUF423"/>
</dbReference>
<sequence>MKKYIVLAALSGATSVGLGAFGAHGLRNVLSETALNSFATGVRYQAIHSLLLLIVVMLPIISISQKRKIANILIAGIAMFSGSIYLLAPGLVAAKYLWFVTPLGGTLLLAAWLMIAFYTLKQKTTLDS</sequence>
<accession>A0ABX0UEW3</accession>
<dbReference type="PANTHER" id="PTHR43461">
    <property type="entry name" value="TRANSMEMBRANE PROTEIN 256"/>
    <property type="match status" value="1"/>
</dbReference>
<protein>
    <submittedName>
        <fullName evidence="7">Uncharacterized membrane protein YgdD (TMEM256/DUF423 family)</fullName>
    </submittedName>
</protein>
<gene>
    <name evidence="7" type="ORF">FHR24_002549</name>
</gene>
<evidence type="ECO:0000256" key="1">
    <source>
        <dbReference type="ARBA" id="ARBA00004141"/>
    </source>
</evidence>
<comment type="subcellular location">
    <subcellularLocation>
        <location evidence="1">Membrane</location>
        <topology evidence="1">Multi-pass membrane protein</topology>
    </subcellularLocation>
</comment>
<dbReference type="RefSeq" id="WP_167189413.1">
    <property type="nucleotide sequence ID" value="NZ_JAASQL010000004.1"/>
</dbReference>
<organism evidence="7 8">
    <name type="scientific">Wenyingzhuangia heitensis</name>
    <dbReference type="NCBI Taxonomy" id="1487859"/>
    <lineage>
        <taxon>Bacteria</taxon>
        <taxon>Pseudomonadati</taxon>
        <taxon>Bacteroidota</taxon>
        <taxon>Flavobacteriia</taxon>
        <taxon>Flavobacteriales</taxon>
        <taxon>Flavobacteriaceae</taxon>
        <taxon>Wenyingzhuangia</taxon>
    </lineage>
</organism>
<feature type="transmembrane region" description="Helical" evidence="6">
    <location>
        <begin position="46"/>
        <end position="63"/>
    </location>
</feature>
<evidence type="ECO:0000256" key="6">
    <source>
        <dbReference type="SAM" id="Phobius"/>
    </source>
</evidence>
<evidence type="ECO:0000313" key="7">
    <source>
        <dbReference type="EMBL" id="NIJ46071.1"/>
    </source>
</evidence>
<dbReference type="Proteomes" id="UP000745859">
    <property type="component" value="Unassembled WGS sequence"/>
</dbReference>
<evidence type="ECO:0000256" key="4">
    <source>
        <dbReference type="ARBA" id="ARBA00022989"/>
    </source>
</evidence>
<comment type="caution">
    <text evidence="7">The sequence shown here is derived from an EMBL/GenBank/DDBJ whole genome shotgun (WGS) entry which is preliminary data.</text>
</comment>